<dbReference type="InterPro" id="IPR029069">
    <property type="entry name" value="HotDog_dom_sf"/>
</dbReference>
<reference evidence="3 4" key="1">
    <citation type="submission" date="2011-01" db="EMBL/GenBank/DDBJ databases">
        <authorList>
            <person name="Weinstock G."/>
            <person name="Sodergren E."/>
            <person name="Clifton S."/>
            <person name="Fulton L."/>
            <person name="Fulton B."/>
            <person name="Courtney L."/>
            <person name="Fronick C."/>
            <person name="Harrison M."/>
            <person name="Strong C."/>
            <person name="Farmer C."/>
            <person name="Delahaunty K."/>
            <person name="Markovic C."/>
            <person name="Hall O."/>
            <person name="Minx P."/>
            <person name="Tomlinson C."/>
            <person name="Mitreva M."/>
            <person name="Hou S."/>
            <person name="Chen J."/>
            <person name="Wollam A."/>
            <person name="Pepin K.H."/>
            <person name="Johnson M."/>
            <person name="Bhonagiri V."/>
            <person name="Zhang X."/>
            <person name="Suruliraj S."/>
            <person name="Warren W."/>
            <person name="Chinwalla A."/>
            <person name="Mardis E.R."/>
            <person name="Wilson R.K."/>
        </authorList>
    </citation>
    <scope>NUCLEOTIDE SEQUENCE [LARGE SCALE GENOMIC DNA]</scope>
    <source>
        <strain evidence="4">DSM 22608 / JCM 16073 / KCTC 15190 / YIT 12066</strain>
    </source>
</reference>
<dbReference type="InterPro" id="IPR006684">
    <property type="entry name" value="YbgC/YbaW"/>
</dbReference>
<dbReference type="eggNOG" id="COG0824">
    <property type="taxonomic scope" value="Bacteria"/>
</dbReference>
<dbReference type="Proteomes" id="UP000018458">
    <property type="component" value="Unassembled WGS sequence"/>
</dbReference>
<dbReference type="Gene3D" id="3.10.129.10">
    <property type="entry name" value="Hotdog Thioesterase"/>
    <property type="match status" value="1"/>
</dbReference>
<dbReference type="InterPro" id="IPR050563">
    <property type="entry name" value="4-hydroxybenzoyl-CoA_TE"/>
</dbReference>
<dbReference type="NCBIfam" id="TIGR02799">
    <property type="entry name" value="thio_ybgC"/>
    <property type="match status" value="1"/>
</dbReference>
<dbReference type="HOGENOM" id="CLU_101141_7_1_6"/>
<dbReference type="PANTHER" id="PTHR31793">
    <property type="entry name" value="4-HYDROXYBENZOYL-COA THIOESTERASE FAMILY MEMBER"/>
    <property type="match status" value="1"/>
</dbReference>
<dbReference type="SUPFAM" id="SSF54637">
    <property type="entry name" value="Thioesterase/thiol ester dehydrase-isomerase"/>
    <property type="match status" value="1"/>
</dbReference>
<keyword evidence="4" id="KW-1185">Reference proteome</keyword>
<proteinExistence type="inferred from homology"/>
<dbReference type="InterPro" id="IPR008272">
    <property type="entry name" value="HB-CoA_thioesterase_AS"/>
</dbReference>
<dbReference type="GO" id="GO:0047617">
    <property type="term" value="F:fatty acyl-CoA hydrolase activity"/>
    <property type="evidence" value="ECO:0007669"/>
    <property type="project" value="TreeGrafter"/>
</dbReference>
<dbReference type="CDD" id="cd00586">
    <property type="entry name" value="4HBT"/>
    <property type="match status" value="1"/>
</dbReference>
<dbReference type="AlphaFoldDB" id="E8LJM5"/>
<evidence type="ECO:0000256" key="2">
    <source>
        <dbReference type="ARBA" id="ARBA00022801"/>
    </source>
</evidence>
<accession>E8LJM5</accession>
<organism evidence="3 4">
    <name type="scientific">Succinatimonas hippei (strain DSM 22608 / JCM 16073 / KCTC 15190 / YIT 12066)</name>
    <dbReference type="NCBI Taxonomy" id="762983"/>
    <lineage>
        <taxon>Bacteria</taxon>
        <taxon>Pseudomonadati</taxon>
        <taxon>Pseudomonadota</taxon>
        <taxon>Gammaproteobacteria</taxon>
        <taxon>Aeromonadales</taxon>
        <taxon>Succinivibrionaceae</taxon>
        <taxon>Succinatimonas</taxon>
    </lineage>
</organism>
<comment type="caution">
    <text evidence="3">The sequence shown here is derived from an EMBL/GenBank/DDBJ whole genome shotgun (WGS) entry which is preliminary data.</text>
</comment>
<evidence type="ECO:0000256" key="1">
    <source>
        <dbReference type="ARBA" id="ARBA00005953"/>
    </source>
</evidence>
<dbReference type="PROSITE" id="PS01328">
    <property type="entry name" value="4HBCOA_THIOESTERASE"/>
    <property type="match status" value="1"/>
</dbReference>
<dbReference type="STRING" id="762983.HMPREF9444_00904"/>
<keyword evidence="2" id="KW-0378">Hydrolase</keyword>
<name>E8LJM5_SUCHY</name>
<dbReference type="PANTHER" id="PTHR31793:SF37">
    <property type="entry name" value="ACYL-COA THIOESTER HYDROLASE YBGC"/>
    <property type="match status" value="1"/>
</dbReference>
<dbReference type="FunFam" id="3.10.129.10:FF:000004">
    <property type="entry name" value="Tol-pal system-associated acyl-CoA thioesterase"/>
    <property type="match status" value="1"/>
</dbReference>
<comment type="similarity">
    <text evidence="1">Belongs to the 4-hydroxybenzoyl-CoA thioesterase family.</text>
</comment>
<dbReference type="InterPro" id="IPR014166">
    <property type="entry name" value="Tol-Pal_acyl-CoA_thioesterase"/>
</dbReference>
<gene>
    <name evidence="3" type="ORF">HMPREF9444_00904</name>
</gene>
<dbReference type="OrthoDB" id="9808429at2"/>
<evidence type="ECO:0000313" key="4">
    <source>
        <dbReference type="Proteomes" id="UP000018458"/>
    </source>
</evidence>
<dbReference type="EMBL" id="AEVO01000042">
    <property type="protein sequence ID" value="EFY07323.1"/>
    <property type="molecule type" value="Genomic_DNA"/>
</dbReference>
<sequence length="138" mass="16036">MNEFSVNYRVYYEDTDAGGIVYHANYLKFCERARTEWLRTMGMSQNKMLEDKEGFVIVNLSARYKHSAKLDDMLKVTCSVIKLRKVAISFSQQIFNEKNELLFELECDVAFINMKTGLPKAMPSEAYQYAQGFLIQKS</sequence>
<dbReference type="RefSeq" id="WP_009143113.1">
    <property type="nucleotide sequence ID" value="NZ_GL830979.1"/>
</dbReference>
<protein>
    <submittedName>
        <fullName evidence="3">Putative tol-pal system-associated acyl-CoA thioesterase</fullName>
    </submittedName>
</protein>
<evidence type="ECO:0000313" key="3">
    <source>
        <dbReference type="EMBL" id="EFY07323.1"/>
    </source>
</evidence>
<dbReference type="NCBIfam" id="TIGR00051">
    <property type="entry name" value="YbgC/FadM family acyl-CoA thioesterase"/>
    <property type="match status" value="1"/>
</dbReference>
<dbReference type="PIRSF" id="PIRSF003230">
    <property type="entry name" value="YbgC"/>
    <property type="match status" value="1"/>
</dbReference>
<dbReference type="Pfam" id="PF13279">
    <property type="entry name" value="4HBT_2"/>
    <property type="match status" value="1"/>
</dbReference>